<dbReference type="STRING" id="930990.A0A067MMA0"/>
<accession>A0A067MMA0</accession>
<evidence type="ECO:0000256" key="1">
    <source>
        <dbReference type="SAM" id="MobiDB-lite"/>
    </source>
</evidence>
<keyword evidence="3" id="KW-1185">Reference proteome</keyword>
<dbReference type="EMBL" id="KL198046">
    <property type="protein sequence ID" value="KDQ13012.1"/>
    <property type="molecule type" value="Genomic_DNA"/>
</dbReference>
<feature type="compositionally biased region" description="Acidic residues" evidence="1">
    <location>
        <begin position="152"/>
        <end position="175"/>
    </location>
</feature>
<proteinExistence type="predicted"/>
<organism evidence="2 3">
    <name type="scientific">Botryobasidium botryosum (strain FD-172 SS1)</name>
    <dbReference type="NCBI Taxonomy" id="930990"/>
    <lineage>
        <taxon>Eukaryota</taxon>
        <taxon>Fungi</taxon>
        <taxon>Dikarya</taxon>
        <taxon>Basidiomycota</taxon>
        <taxon>Agaricomycotina</taxon>
        <taxon>Agaricomycetes</taxon>
        <taxon>Cantharellales</taxon>
        <taxon>Botryobasidiaceae</taxon>
        <taxon>Botryobasidium</taxon>
    </lineage>
</organism>
<dbReference type="OrthoDB" id="2351920at2759"/>
<dbReference type="HOGENOM" id="CLU_120613_0_0_1"/>
<evidence type="ECO:0000313" key="2">
    <source>
        <dbReference type="EMBL" id="KDQ13012.1"/>
    </source>
</evidence>
<sequence length="193" mass="21499">MTDLSFCYLHMTDDQLASLDFFDDEEFMADLGKDNIEVPEHLVPPDPDDGDNLPSQVHPSYPYGNPTRTSFPAYNAAPLGPITRSLYEDARFMEGSNNGHLRWGDIALDRLLPVDPRKVEADKAASARRAANGVGQGNNPSAQQPHQAEQQEMSDEEEEIEEEEDELEDNEENEGELSAIEDPFLEGGSDFEV</sequence>
<dbReference type="AlphaFoldDB" id="A0A067MMA0"/>
<name>A0A067MMA0_BOTB1</name>
<dbReference type="InParanoid" id="A0A067MMA0"/>
<gene>
    <name evidence="2" type="ORF">BOTBODRAFT_175888</name>
</gene>
<feature type="region of interest" description="Disordered" evidence="1">
    <location>
        <begin position="119"/>
        <end position="193"/>
    </location>
</feature>
<evidence type="ECO:0000313" key="3">
    <source>
        <dbReference type="Proteomes" id="UP000027195"/>
    </source>
</evidence>
<protein>
    <submittedName>
        <fullName evidence="2">Uncharacterized protein</fullName>
    </submittedName>
</protein>
<reference evidence="3" key="1">
    <citation type="journal article" date="2014" name="Proc. Natl. Acad. Sci. U.S.A.">
        <title>Extensive sampling of basidiomycete genomes demonstrates inadequacy of the white-rot/brown-rot paradigm for wood decay fungi.</title>
        <authorList>
            <person name="Riley R."/>
            <person name="Salamov A.A."/>
            <person name="Brown D.W."/>
            <person name="Nagy L.G."/>
            <person name="Floudas D."/>
            <person name="Held B.W."/>
            <person name="Levasseur A."/>
            <person name="Lombard V."/>
            <person name="Morin E."/>
            <person name="Otillar R."/>
            <person name="Lindquist E.A."/>
            <person name="Sun H."/>
            <person name="LaButti K.M."/>
            <person name="Schmutz J."/>
            <person name="Jabbour D."/>
            <person name="Luo H."/>
            <person name="Baker S.E."/>
            <person name="Pisabarro A.G."/>
            <person name="Walton J.D."/>
            <person name="Blanchette R.A."/>
            <person name="Henrissat B."/>
            <person name="Martin F."/>
            <person name="Cullen D."/>
            <person name="Hibbett D.S."/>
            <person name="Grigoriev I.V."/>
        </authorList>
    </citation>
    <scope>NUCLEOTIDE SEQUENCE [LARGE SCALE GENOMIC DNA]</scope>
    <source>
        <strain evidence="3">FD-172 SS1</strain>
    </source>
</reference>
<feature type="compositionally biased region" description="Polar residues" evidence="1">
    <location>
        <begin position="137"/>
        <end position="148"/>
    </location>
</feature>
<dbReference type="Proteomes" id="UP000027195">
    <property type="component" value="Unassembled WGS sequence"/>
</dbReference>